<evidence type="ECO:0000313" key="1">
    <source>
        <dbReference type="EMBL" id="VWD03652.1"/>
    </source>
</evidence>
<sequence length="135" mass="14654">MADKARRFNYVALSIGVALVFWSATSISDRLAFNRTSVAVQGTVVRLNHGEHHPEIAFVTQRGESVSFPASFVSVEVGETVPVRYDPARPLATAHVDTFTNNWLESIMSVAFTLAFLYAGLTGESLLSRHGAGRG</sequence>
<dbReference type="Proteomes" id="UP000494110">
    <property type="component" value="Unassembled WGS sequence"/>
</dbReference>
<dbReference type="EMBL" id="CABVQN010000011">
    <property type="protein sequence ID" value="VWD03652.1"/>
    <property type="molecule type" value="Genomic_DNA"/>
</dbReference>
<gene>
    <name evidence="1" type="ORF">BLA39750_02736</name>
</gene>
<reference evidence="1 2" key="1">
    <citation type="submission" date="2019-09" db="EMBL/GenBank/DDBJ databases">
        <authorList>
            <person name="Depoorter E."/>
        </authorList>
    </citation>
    <scope>NUCLEOTIDE SEQUENCE [LARGE SCALE GENOMIC DNA]</scope>
    <source>
        <strain evidence="1">R-39750</strain>
    </source>
</reference>
<accession>A0A6P2X329</accession>
<dbReference type="AlphaFoldDB" id="A0A6P2X329"/>
<evidence type="ECO:0000313" key="2">
    <source>
        <dbReference type="Proteomes" id="UP000494110"/>
    </source>
</evidence>
<organism evidence="1 2">
    <name type="scientific">Burkholderia lata (strain ATCC 17760 / DSM 23089 / LMG 22485 / NCIMB 9086 / R18194 / 383)</name>
    <dbReference type="NCBI Taxonomy" id="482957"/>
    <lineage>
        <taxon>Bacteria</taxon>
        <taxon>Pseudomonadati</taxon>
        <taxon>Pseudomonadota</taxon>
        <taxon>Betaproteobacteria</taxon>
        <taxon>Burkholderiales</taxon>
        <taxon>Burkholderiaceae</taxon>
        <taxon>Burkholderia</taxon>
        <taxon>Burkholderia cepacia complex</taxon>
    </lineage>
</organism>
<protein>
    <recommendedName>
        <fullName evidence="3">DUF3592 domain-containing protein</fullName>
    </recommendedName>
</protein>
<name>A0A6P2X329_BURL3</name>
<evidence type="ECO:0008006" key="3">
    <source>
        <dbReference type="Google" id="ProtNLM"/>
    </source>
</evidence>
<proteinExistence type="predicted"/>